<gene>
    <name evidence="1" type="ORF">SCF082_LOCUS21214</name>
</gene>
<organism evidence="1 2">
    <name type="scientific">Durusdinium trenchii</name>
    <dbReference type="NCBI Taxonomy" id="1381693"/>
    <lineage>
        <taxon>Eukaryota</taxon>
        <taxon>Sar</taxon>
        <taxon>Alveolata</taxon>
        <taxon>Dinophyceae</taxon>
        <taxon>Suessiales</taxon>
        <taxon>Symbiodiniaceae</taxon>
        <taxon>Durusdinium</taxon>
    </lineage>
</organism>
<keyword evidence="2" id="KW-1185">Reference proteome</keyword>
<proteinExistence type="predicted"/>
<reference evidence="1 2" key="1">
    <citation type="submission" date="2024-02" db="EMBL/GenBank/DDBJ databases">
        <authorList>
            <person name="Chen Y."/>
            <person name="Shah S."/>
            <person name="Dougan E. K."/>
            <person name="Thang M."/>
            <person name="Chan C."/>
        </authorList>
    </citation>
    <scope>NUCLEOTIDE SEQUENCE [LARGE SCALE GENOMIC DNA]</scope>
</reference>
<protein>
    <submittedName>
        <fullName evidence="1">Uncharacterized protein</fullName>
    </submittedName>
</protein>
<dbReference type="EMBL" id="CAXAMM010015002">
    <property type="protein sequence ID" value="CAK9035256.1"/>
    <property type="molecule type" value="Genomic_DNA"/>
</dbReference>
<evidence type="ECO:0000313" key="1">
    <source>
        <dbReference type="EMBL" id="CAK9035256.1"/>
    </source>
</evidence>
<accession>A0ABP0L8Z1</accession>
<name>A0ABP0L8Z1_9DINO</name>
<sequence>MKAKAERIPARAALALPIAGLHNLFMHVSTSHLEIKLNASFQRYCPPARGFQHRPAQKDKVEKKCPCYNDGVESCAKSFANQGAHQLTRELLTQVDVMYVTRSCNMATGMYLKFAATALGAACAIGCHWQRQILVSGEVFHFS</sequence>
<dbReference type="Proteomes" id="UP001642464">
    <property type="component" value="Unassembled WGS sequence"/>
</dbReference>
<evidence type="ECO:0000313" key="2">
    <source>
        <dbReference type="Proteomes" id="UP001642464"/>
    </source>
</evidence>
<comment type="caution">
    <text evidence="1">The sequence shown here is derived from an EMBL/GenBank/DDBJ whole genome shotgun (WGS) entry which is preliminary data.</text>
</comment>